<evidence type="ECO:0000313" key="2">
    <source>
        <dbReference type="Proteomes" id="UP001177021"/>
    </source>
</evidence>
<proteinExistence type="predicted"/>
<reference evidence="1" key="1">
    <citation type="submission" date="2023-10" db="EMBL/GenBank/DDBJ databases">
        <authorList>
            <person name="Rodriguez Cubillos JULIANA M."/>
            <person name="De Vega J."/>
        </authorList>
    </citation>
    <scope>NUCLEOTIDE SEQUENCE</scope>
</reference>
<name>A0ACB0KAG1_TRIPR</name>
<organism evidence="1 2">
    <name type="scientific">Trifolium pratense</name>
    <name type="common">Red clover</name>
    <dbReference type="NCBI Taxonomy" id="57577"/>
    <lineage>
        <taxon>Eukaryota</taxon>
        <taxon>Viridiplantae</taxon>
        <taxon>Streptophyta</taxon>
        <taxon>Embryophyta</taxon>
        <taxon>Tracheophyta</taxon>
        <taxon>Spermatophyta</taxon>
        <taxon>Magnoliopsida</taxon>
        <taxon>eudicotyledons</taxon>
        <taxon>Gunneridae</taxon>
        <taxon>Pentapetalae</taxon>
        <taxon>rosids</taxon>
        <taxon>fabids</taxon>
        <taxon>Fabales</taxon>
        <taxon>Fabaceae</taxon>
        <taxon>Papilionoideae</taxon>
        <taxon>50 kb inversion clade</taxon>
        <taxon>NPAAA clade</taxon>
        <taxon>Hologalegina</taxon>
        <taxon>IRL clade</taxon>
        <taxon>Trifolieae</taxon>
        <taxon>Trifolium</taxon>
    </lineage>
</organism>
<accession>A0ACB0KAG1</accession>
<evidence type="ECO:0000313" key="1">
    <source>
        <dbReference type="EMBL" id="CAJ2652622.1"/>
    </source>
</evidence>
<dbReference type="EMBL" id="CASHSV030000206">
    <property type="protein sequence ID" value="CAJ2652622.1"/>
    <property type="molecule type" value="Genomic_DNA"/>
</dbReference>
<sequence>MINQLLSSSHNFVKLYDALSARNNQLKLDHNPIAYNQVHMVQTKNNENPLEIQSKNLAKHSERGNYMDEKN</sequence>
<dbReference type="Proteomes" id="UP001177021">
    <property type="component" value="Unassembled WGS sequence"/>
</dbReference>
<comment type="caution">
    <text evidence="1">The sequence shown here is derived from an EMBL/GenBank/DDBJ whole genome shotgun (WGS) entry which is preliminary data.</text>
</comment>
<protein>
    <submittedName>
        <fullName evidence="1">Uncharacterized protein</fullName>
    </submittedName>
</protein>
<gene>
    <name evidence="1" type="ORF">MILVUS5_LOCUS20078</name>
</gene>
<keyword evidence="2" id="KW-1185">Reference proteome</keyword>